<evidence type="ECO:0000259" key="6">
    <source>
        <dbReference type="PROSITE" id="PS50102"/>
    </source>
</evidence>
<dbReference type="InterPro" id="IPR002344">
    <property type="entry name" value="Lupus_La"/>
</dbReference>
<dbReference type="SMART" id="SM00715">
    <property type="entry name" value="LA"/>
    <property type="match status" value="1"/>
</dbReference>
<comment type="subcellular location">
    <subcellularLocation>
        <location evidence="1">Nucleus</location>
    </subcellularLocation>
</comment>
<dbReference type="InterPro" id="IPR006630">
    <property type="entry name" value="La_HTH"/>
</dbReference>
<dbReference type="PROSITE" id="PS50961">
    <property type="entry name" value="HTH_LA"/>
    <property type="match status" value="1"/>
</dbReference>
<organism evidence="8 9">
    <name type="scientific">Neolentinus lepideus HHB14362 ss-1</name>
    <dbReference type="NCBI Taxonomy" id="1314782"/>
    <lineage>
        <taxon>Eukaryota</taxon>
        <taxon>Fungi</taxon>
        <taxon>Dikarya</taxon>
        <taxon>Basidiomycota</taxon>
        <taxon>Agaricomycotina</taxon>
        <taxon>Agaricomycetes</taxon>
        <taxon>Gloeophyllales</taxon>
        <taxon>Gloeophyllaceae</taxon>
        <taxon>Neolentinus</taxon>
    </lineage>
</organism>
<dbReference type="OrthoDB" id="439993at2759"/>
<dbReference type="GO" id="GO:0003677">
    <property type="term" value="F:DNA binding"/>
    <property type="evidence" value="ECO:0007669"/>
    <property type="project" value="UniProtKB-KW"/>
</dbReference>
<evidence type="ECO:0000259" key="7">
    <source>
        <dbReference type="PROSITE" id="PS50961"/>
    </source>
</evidence>
<dbReference type="InterPro" id="IPR036388">
    <property type="entry name" value="WH-like_DNA-bd_sf"/>
</dbReference>
<feature type="compositionally biased region" description="Polar residues" evidence="5">
    <location>
        <begin position="33"/>
        <end position="44"/>
    </location>
</feature>
<keyword evidence="2 4" id="KW-0694">RNA-binding</keyword>
<evidence type="ECO:0000256" key="1">
    <source>
        <dbReference type="ARBA" id="ARBA00004123"/>
    </source>
</evidence>
<keyword evidence="8" id="KW-0238">DNA-binding</keyword>
<feature type="compositionally biased region" description="Acidic residues" evidence="5">
    <location>
        <begin position="265"/>
        <end position="275"/>
    </location>
</feature>
<dbReference type="STRING" id="1314782.A0A165NN69"/>
<name>A0A165NN69_9AGAM</name>
<sequence length="296" mass="34213">MSTAETVPASEPMVTVTAEIAADAIKIEEPTKVLTNGEANTSKPSAEDDSEKSKLKAVRQVEFYFSDSNLPYDKFMWQLHTTYPEHWVSVSTLACFKRMREYSANGSDWVARAIKEKSATLEVDESLTKVRRKTEVKEPKGQMERTIYVKGLGEEIPELQQQLEEYFEQYGRTNVVQMRRTDDERFKGSVFVEFSDASTVDILLNSDPKPSWNGEPLFIMTKKAYCDTKIEDKDLKGKGGQECTDDYRQGFNAFREMARVKDKEKEEEEKEEEEEEKKPRGLWLDFINLFIGNRWT</sequence>
<dbReference type="Gene3D" id="1.10.10.10">
    <property type="entry name" value="Winged helix-like DNA-binding domain superfamily/Winged helix DNA-binding domain"/>
    <property type="match status" value="1"/>
</dbReference>
<gene>
    <name evidence="8" type="ORF">NEOLEDRAFT_1141510</name>
</gene>
<dbReference type="PANTHER" id="PTHR22792:SF140">
    <property type="entry name" value="ACHILLES, ISOFORM A"/>
    <property type="match status" value="1"/>
</dbReference>
<dbReference type="PRINTS" id="PR00302">
    <property type="entry name" value="LUPUSLA"/>
</dbReference>
<feature type="region of interest" description="Disordered" evidence="5">
    <location>
        <begin position="31"/>
        <end position="53"/>
    </location>
</feature>
<dbReference type="GO" id="GO:1990904">
    <property type="term" value="C:ribonucleoprotein complex"/>
    <property type="evidence" value="ECO:0007669"/>
    <property type="project" value="InterPro"/>
</dbReference>
<proteinExistence type="predicted"/>
<keyword evidence="9" id="KW-1185">Reference proteome</keyword>
<dbReference type="GO" id="GO:0005634">
    <property type="term" value="C:nucleus"/>
    <property type="evidence" value="ECO:0007669"/>
    <property type="project" value="UniProtKB-SubCell"/>
</dbReference>
<dbReference type="AlphaFoldDB" id="A0A165NN69"/>
<dbReference type="GO" id="GO:0003729">
    <property type="term" value="F:mRNA binding"/>
    <property type="evidence" value="ECO:0007669"/>
    <property type="project" value="TreeGrafter"/>
</dbReference>
<feature type="region of interest" description="Disordered" evidence="5">
    <location>
        <begin position="260"/>
        <end position="279"/>
    </location>
</feature>
<reference evidence="8 9" key="1">
    <citation type="journal article" date="2016" name="Mol. Biol. Evol.">
        <title>Comparative Genomics of Early-Diverging Mushroom-Forming Fungi Provides Insights into the Origins of Lignocellulose Decay Capabilities.</title>
        <authorList>
            <person name="Nagy L.G."/>
            <person name="Riley R."/>
            <person name="Tritt A."/>
            <person name="Adam C."/>
            <person name="Daum C."/>
            <person name="Floudas D."/>
            <person name="Sun H."/>
            <person name="Yadav J.S."/>
            <person name="Pangilinan J."/>
            <person name="Larsson K.H."/>
            <person name="Matsuura K."/>
            <person name="Barry K."/>
            <person name="Labutti K."/>
            <person name="Kuo R."/>
            <person name="Ohm R.A."/>
            <person name="Bhattacharya S.S."/>
            <person name="Shirouzu T."/>
            <person name="Yoshinaga Y."/>
            <person name="Martin F.M."/>
            <person name="Grigoriev I.V."/>
            <person name="Hibbett D.S."/>
        </authorList>
    </citation>
    <scope>NUCLEOTIDE SEQUENCE [LARGE SCALE GENOMIC DNA]</scope>
    <source>
        <strain evidence="8 9">HHB14362 ss-1</strain>
    </source>
</reference>
<dbReference type="PANTHER" id="PTHR22792">
    <property type="entry name" value="LUPUS LA PROTEIN-RELATED"/>
    <property type="match status" value="1"/>
</dbReference>
<evidence type="ECO:0000313" key="9">
    <source>
        <dbReference type="Proteomes" id="UP000076761"/>
    </source>
</evidence>
<dbReference type="CDD" id="cd12291">
    <property type="entry name" value="RRM1_La"/>
    <property type="match status" value="1"/>
</dbReference>
<evidence type="ECO:0000313" key="8">
    <source>
        <dbReference type="EMBL" id="KZT19875.1"/>
    </source>
</evidence>
<dbReference type="EMBL" id="KV425631">
    <property type="protein sequence ID" value="KZT19875.1"/>
    <property type="molecule type" value="Genomic_DNA"/>
</dbReference>
<evidence type="ECO:0000256" key="3">
    <source>
        <dbReference type="ARBA" id="ARBA00023242"/>
    </source>
</evidence>
<dbReference type="GO" id="GO:0006396">
    <property type="term" value="P:RNA processing"/>
    <property type="evidence" value="ECO:0007669"/>
    <property type="project" value="InterPro"/>
</dbReference>
<dbReference type="Pfam" id="PF00076">
    <property type="entry name" value="RRM_1"/>
    <property type="match status" value="1"/>
</dbReference>
<dbReference type="InterPro" id="IPR012677">
    <property type="entry name" value="Nucleotide-bd_a/b_plait_sf"/>
</dbReference>
<dbReference type="SMART" id="SM00360">
    <property type="entry name" value="RRM"/>
    <property type="match status" value="1"/>
</dbReference>
<dbReference type="InterPro" id="IPR036390">
    <property type="entry name" value="WH_DNA-bd_sf"/>
</dbReference>
<feature type="domain" description="HTH La-type RNA-binding" evidence="7">
    <location>
        <begin position="47"/>
        <end position="140"/>
    </location>
</feature>
<dbReference type="SUPFAM" id="SSF46785">
    <property type="entry name" value="Winged helix' DNA-binding domain"/>
    <property type="match status" value="1"/>
</dbReference>
<evidence type="ECO:0000256" key="2">
    <source>
        <dbReference type="ARBA" id="ARBA00022884"/>
    </source>
</evidence>
<dbReference type="Pfam" id="PF05383">
    <property type="entry name" value="La"/>
    <property type="match status" value="1"/>
</dbReference>
<dbReference type="InterPro" id="IPR045180">
    <property type="entry name" value="La_dom_prot"/>
</dbReference>
<accession>A0A165NN69</accession>
<dbReference type="InterPro" id="IPR000504">
    <property type="entry name" value="RRM_dom"/>
</dbReference>
<dbReference type="SUPFAM" id="SSF54928">
    <property type="entry name" value="RNA-binding domain, RBD"/>
    <property type="match status" value="1"/>
</dbReference>
<dbReference type="PROSITE" id="PS50102">
    <property type="entry name" value="RRM"/>
    <property type="match status" value="1"/>
</dbReference>
<dbReference type="InterPro" id="IPR035979">
    <property type="entry name" value="RBD_domain_sf"/>
</dbReference>
<protein>
    <submittedName>
        <fullName evidence="8">Winged helix DNA-binding domain-containing protein</fullName>
    </submittedName>
</protein>
<evidence type="ECO:0000256" key="5">
    <source>
        <dbReference type="SAM" id="MobiDB-lite"/>
    </source>
</evidence>
<dbReference type="Proteomes" id="UP000076761">
    <property type="component" value="Unassembled WGS sequence"/>
</dbReference>
<feature type="domain" description="RRM" evidence="6">
    <location>
        <begin position="145"/>
        <end position="242"/>
    </location>
</feature>
<dbReference type="InParanoid" id="A0A165NN69"/>
<dbReference type="FunCoup" id="A0A165NN69">
    <property type="interactions" value="47"/>
</dbReference>
<keyword evidence="3" id="KW-0539">Nucleus</keyword>
<evidence type="ECO:0000256" key="4">
    <source>
        <dbReference type="PROSITE-ProRule" id="PRU00332"/>
    </source>
</evidence>
<dbReference type="Gene3D" id="3.30.70.330">
    <property type="match status" value="1"/>
</dbReference>